<reference evidence="1" key="1">
    <citation type="submission" date="2020-11" db="EMBL/GenBank/DDBJ databases">
        <authorList>
            <consortium name="DOE Joint Genome Institute"/>
            <person name="Ahrendt S."/>
            <person name="Riley R."/>
            <person name="Andreopoulos W."/>
            <person name="LaButti K."/>
            <person name="Pangilinan J."/>
            <person name="Ruiz-duenas F.J."/>
            <person name="Barrasa J.M."/>
            <person name="Sanchez-Garcia M."/>
            <person name="Camarero S."/>
            <person name="Miyauchi S."/>
            <person name="Serrano A."/>
            <person name="Linde D."/>
            <person name="Babiker R."/>
            <person name="Drula E."/>
            <person name="Ayuso-Fernandez I."/>
            <person name="Pacheco R."/>
            <person name="Padilla G."/>
            <person name="Ferreira P."/>
            <person name="Barriuso J."/>
            <person name="Kellner H."/>
            <person name="Castanera R."/>
            <person name="Alfaro M."/>
            <person name="Ramirez L."/>
            <person name="Pisabarro A.G."/>
            <person name="Kuo A."/>
            <person name="Tritt A."/>
            <person name="Lipzen A."/>
            <person name="He G."/>
            <person name="Yan M."/>
            <person name="Ng V."/>
            <person name="Cullen D."/>
            <person name="Martin F."/>
            <person name="Rosso M.-N."/>
            <person name="Henrissat B."/>
            <person name="Hibbett D."/>
            <person name="Martinez A.T."/>
            <person name="Grigoriev I.V."/>
        </authorList>
    </citation>
    <scope>NUCLEOTIDE SEQUENCE</scope>
    <source>
        <strain evidence="1">AH 44721</strain>
    </source>
</reference>
<proteinExistence type="predicted"/>
<sequence>MAFLQTFPPEVWSQVLEDVPRIELHKFLGVCSTFHDIIIRKLFSSVKIYLIGGFAATRMLNTNHVEWIEGVEEQLMTMSWEVLNCICQEPRFARVVKSMTVIAYADGRSTFEKSNALHHIPNLQTFRWIGNGPPLDTDIAKKLPTTLKTLVIQSSIPPDSFLHLTNVTTLHLSMPFFFPDDEEAHDVLVSDPTIVDDLQYPIIDILEAVSPKLRSLRVTASQVGTIPIRTFSTLTELEIIATIGDQDELVGLDVVFRYASSLESLTLVGFFSSELFSFLPHSSIGNLPLLNSFRLSCEDTGVHSSGRLGEDEFQSLYGFLQGRQLLRRLYLRIPTLRWGQTSRFLFLIRELGGLEVLGFHTGRDILADEHIVEFVAPSLCSKLCALHLAMNWGGRSLLPLVDAIAKLSRLKFLHLYGTVTRLPILLDDLIEEAPGLEMVGLNRALWNIDRVGAADKPLVKLPRWKIKFCIEEDFLSPDDAWLFKYN</sequence>
<comment type="caution">
    <text evidence="1">The sequence shown here is derived from an EMBL/GenBank/DDBJ whole genome shotgun (WGS) entry which is preliminary data.</text>
</comment>
<dbReference type="EMBL" id="JADNYJ010000004">
    <property type="protein sequence ID" value="KAF8911518.1"/>
    <property type="molecule type" value="Genomic_DNA"/>
</dbReference>
<dbReference type="Gene3D" id="3.80.10.10">
    <property type="entry name" value="Ribonuclease Inhibitor"/>
    <property type="match status" value="1"/>
</dbReference>
<organism evidence="1 2">
    <name type="scientific">Gymnopilus junonius</name>
    <name type="common">Spectacular rustgill mushroom</name>
    <name type="synonym">Gymnopilus spectabilis subsp. junonius</name>
    <dbReference type="NCBI Taxonomy" id="109634"/>
    <lineage>
        <taxon>Eukaryota</taxon>
        <taxon>Fungi</taxon>
        <taxon>Dikarya</taxon>
        <taxon>Basidiomycota</taxon>
        <taxon>Agaricomycotina</taxon>
        <taxon>Agaricomycetes</taxon>
        <taxon>Agaricomycetidae</taxon>
        <taxon>Agaricales</taxon>
        <taxon>Agaricineae</taxon>
        <taxon>Hymenogastraceae</taxon>
        <taxon>Gymnopilus</taxon>
    </lineage>
</organism>
<dbReference type="InterPro" id="IPR032675">
    <property type="entry name" value="LRR_dom_sf"/>
</dbReference>
<dbReference type="SUPFAM" id="SSF52047">
    <property type="entry name" value="RNI-like"/>
    <property type="match status" value="1"/>
</dbReference>
<keyword evidence="2" id="KW-1185">Reference proteome</keyword>
<name>A0A9P5TTL9_GYMJU</name>
<protein>
    <recommendedName>
        <fullName evidence="3">F-box domain-containing protein</fullName>
    </recommendedName>
</protein>
<evidence type="ECO:0008006" key="3">
    <source>
        <dbReference type="Google" id="ProtNLM"/>
    </source>
</evidence>
<evidence type="ECO:0000313" key="1">
    <source>
        <dbReference type="EMBL" id="KAF8911518.1"/>
    </source>
</evidence>
<gene>
    <name evidence="1" type="ORF">CPB84DRAFT_1812353</name>
</gene>
<dbReference type="AlphaFoldDB" id="A0A9P5TTL9"/>
<accession>A0A9P5TTL9</accession>
<dbReference type="OrthoDB" id="3238099at2759"/>
<dbReference type="Proteomes" id="UP000724874">
    <property type="component" value="Unassembled WGS sequence"/>
</dbReference>
<evidence type="ECO:0000313" key="2">
    <source>
        <dbReference type="Proteomes" id="UP000724874"/>
    </source>
</evidence>